<evidence type="ECO:0000313" key="1">
    <source>
        <dbReference type="EMBL" id="KAJ3056505.1"/>
    </source>
</evidence>
<keyword evidence="2" id="KW-1185">Reference proteome</keyword>
<protein>
    <submittedName>
        <fullName evidence="1">Palmitoyltransferase</fullName>
    </submittedName>
</protein>
<dbReference type="EMBL" id="JADGJD010000030">
    <property type="protein sequence ID" value="KAJ3056505.1"/>
    <property type="molecule type" value="Genomic_DNA"/>
</dbReference>
<accession>A0AAD5SJS8</accession>
<organism evidence="1 2">
    <name type="scientific">Rhizophlyctis rosea</name>
    <dbReference type="NCBI Taxonomy" id="64517"/>
    <lineage>
        <taxon>Eukaryota</taxon>
        <taxon>Fungi</taxon>
        <taxon>Fungi incertae sedis</taxon>
        <taxon>Chytridiomycota</taxon>
        <taxon>Chytridiomycota incertae sedis</taxon>
        <taxon>Chytridiomycetes</taxon>
        <taxon>Rhizophlyctidales</taxon>
        <taxon>Rhizophlyctidaceae</taxon>
        <taxon>Rhizophlyctis</taxon>
    </lineage>
</organism>
<dbReference type="AlphaFoldDB" id="A0AAD5SJS8"/>
<sequence length="87" mass="10524">MSHEQEFYYTLRNVTTIEYTEKRESAFAFEGGISTIKDPYDLGTMRNLKAVLGRRWWMWWTPQRMEGDGYEYLILREEEGEEMDKLV</sequence>
<name>A0AAD5SJS8_9FUNG</name>
<proteinExistence type="predicted"/>
<evidence type="ECO:0000313" key="2">
    <source>
        <dbReference type="Proteomes" id="UP001212841"/>
    </source>
</evidence>
<reference evidence="1" key="1">
    <citation type="submission" date="2020-05" db="EMBL/GenBank/DDBJ databases">
        <title>Phylogenomic resolution of chytrid fungi.</title>
        <authorList>
            <person name="Stajich J.E."/>
            <person name="Amses K."/>
            <person name="Simmons R."/>
            <person name="Seto K."/>
            <person name="Myers J."/>
            <person name="Bonds A."/>
            <person name="Quandt C.A."/>
            <person name="Barry K."/>
            <person name="Liu P."/>
            <person name="Grigoriev I."/>
            <person name="Longcore J.E."/>
            <person name="James T.Y."/>
        </authorList>
    </citation>
    <scope>NUCLEOTIDE SEQUENCE</scope>
    <source>
        <strain evidence="1">JEL0318</strain>
    </source>
</reference>
<gene>
    <name evidence="1" type="primary">PFA4_1</name>
    <name evidence="1" type="ORF">HK097_006412</name>
</gene>
<dbReference type="Proteomes" id="UP001212841">
    <property type="component" value="Unassembled WGS sequence"/>
</dbReference>
<comment type="caution">
    <text evidence="1">The sequence shown here is derived from an EMBL/GenBank/DDBJ whole genome shotgun (WGS) entry which is preliminary data.</text>
</comment>